<name>A0A3M7QV98_BRAPC</name>
<dbReference type="AlphaFoldDB" id="A0A3M7QV98"/>
<comment type="caution">
    <text evidence="1">The sequence shown here is derived from an EMBL/GenBank/DDBJ whole genome shotgun (WGS) entry which is preliminary data.</text>
</comment>
<protein>
    <submittedName>
        <fullName evidence="1">Uncharacterized protein</fullName>
    </submittedName>
</protein>
<accession>A0A3M7QV98</accession>
<dbReference type="EMBL" id="REGN01004977">
    <property type="protein sequence ID" value="RNA15317.1"/>
    <property type="molecule type" value="Genomic_DNA"/>
</dbReference>
<dbReference type="Proteomes" id="UP000276133">
    <property type="component" value="Unassembled WGS sequence"/>
</dbReference>
<gene>
    <name evidence="1" type="ORF">BpHYR1_053356</name>
</gene>
<evidence type="ECO:0000313" key="2">
    <source>
        <dbReference type="Proteomes" id="UP000276133"/>
    </source>
</evidence>
<organism evidence="1 2">
    <name type="scientific">Brachionus plicatilis</name>
    <name type="common">Marine rotifer</name>
    <name type="synonym">Brachionus muelleri</name>
    <dbReference type="NCBI Taxonomy" id="10195"/>
    <lineage>
        <taxon>Eukaryota</taxon>
        <taxon>Metazoa</taxon>
        <taxon>Spiralia</taxon>
        <taxon>Gnathifera</taxon>
        <taxon>Rotifera</taxon>
        <taxon>Eurotatoria</taxon>
        <taxon>Monogononta</taxon>
        <taxon>Pseudotrocha</taxon>
        <taxon>Ploima</taxon>
        <taxon>Brachionidae</taxon>
        <taxon>Brachionus</taxon>
    </lineage>
</organism>
<proteinExistence type="predicted"/>
<reference evidence="1 2" key="1">
    <citation type="journal article" date="2018" name="Sci. Rep.">
        <title>Genomic signatures of local adaptation to the degree of environmental predictability in rotifers.</title>
        <authorList>
            <person name="Franch-Gras L."/>
            <person name="Hahn C."/>
            <person name="Garcia-Roger E.M."/>
            <person name="Carmona M.J."/>
            <person name="Serra M."/>
            <person name="Gomez A."/>
        </authorList>
    </citation>
    <scope>NUCLEOTIDE SEQUENCE [LARGE SCALE GENOMIC DNA]</scope>
    <source>
        <strain evidence="1">HYR1</strain>
    </source>
</reference>
<keyword evidence="2" id="KW-1185">Reference proteome</keyword>
<evidence type="ECO:0000313" key="1">
    <source>
        <dbReference type="EMBL" id="RNA15317.1"/>
    </source>
</evidence>
<sequence>MAIPSPKTGHRKLTASPKIELCVDQTTFQATNDKGPTIHWRTMSSVPRAVRELPFNSLDTMRTPHVRGLYVREGRKLRGWNSLLEKGGERPIESGINNAFLVQKDSQKNRQEQIMFNGANGDAFELVLGIFCPESTQFIFFQSTQLENIFSKIKLKRKNSISTRLDWKKIESTLVDLVDSQH</sequence>